<evidence type="ECO:0000313" key="2">
    <source>
        <dbReference type="Proteomes" id="UP000251431"/>
    </source>
</evidence>
<proteinExistence type="predicted"/>
<organism evidence="1 2">
    <name type="scientific">Lysinibacillus capsici</name>
    <dbReference type="NCBI Taxonomy" id="2115968"/>
    <lineage>
        <taxon>Bacteria</taxon>
        <taxon>Bacillati</taxon>
        <taxon>Bacillota</taxon>
        <taxon>Bacilli</taxon>
        <taxon>Bacillales</taxon>
        <taxon>Bacillaceae</taxon>
        <taxon>Lysinibacillus</taxon>
    </lineage>
</organism>
<dbReference type="EMBL" id="UAQE01000007">
    <property type="protein sequence ID" value="SPU40644.1"/>
    <property type="molecule type" value="Genomic_DNA"/>
</dbReference>
<dbReference type="RefSeq" id="WP_112118899.1">
    <property type="nucleotide sequence ID" value="NZ_UAQE01000007.1"/>
</dbReference>
<protein>
    <submittedName>
        <fullName evidence="1">Uncharacterized protein</fullName>
    </submittedName>
</protein>
<sequence>MSLNKLVYPAVSSQRLPIATLTFHLNTSMYRYKNGELTKCENEHIVMGNTYPLLAIVDNIAELTDGRFVKDIAHQKPTIHYGILEVLGDAVNVCNRTGLILRQVYQRQTFKVGNKLTNGEGTTHFYAINKHEYISSVEQIRFIAGYLLLKRNLTLVYKGKPLILEANKSYPFSEAMGMQVLLTDYEDTWVDVNGLDYKINSTVE</sequence>
<accession>A0A2X1AQD2</accession>
<dbReference type="AlphaFoldDB" id="A0A2X1AQD2"/>
<reference evidence="1 2" key="1">
    <citation type="submission" date="2018-06" db="EMBL/GenBank/DDBJ databases">
        <authorList>
            <consortium name="Pathogen Informatics"/>
            <person name="Doyle S."/>
        </authorList>
    </citation>
    <scope>NUCLEOTIDE SEQUENCE [LARGE SCALE GENOMIC DNA]</scope>
    <source>
        <strain evidence="1 2">NCTC7582</strain>
    </source>
</reference>
<dbReference type="Proteomes" id="UP000251431">
    <property type="component" value="Unassembled WGS sequence"/>
</dbReference>
<name>A0A2X1AQD2_9BACI</name>
<gene>
    <name evidence="1" type="ORF">NCTC7582_05188</name>
</gene>
<evidence type="ECO:0000313" key="1">
    <source>
        <dbReference type="EMBL" id="SPU40644.1"/>
    </source>
</evidence>